<organism evidence="2 4">
    <name type="scientific">Dorea longicatena</name>
    <dbReference type="NCBI Taxonomy" id="88431"/>
    <lineage>
        <taxon>Bacteria</taxon>
        <taxon>Bacillati</taxon>
        <taxon>Bacillota</taxon>
        <taxon>Clostridia</taxon>
        <taxon>Lachnospirales</taxon>
        <taxon>Lachnospiraceae</taxon>
        <taxon>Dorea</taxon>
    </lineage>
</organism>
<dbReference type="EMBL" id="CYYM01000003">
    <property type="protein sequence ID" value="CUN72431.1"/>
    <property type="molecule type" value="Genomic_DNA"/>
</dbReference>
<dbReference type="EMBL" id="WWSH01000003">
    <property type="protein sequence ID" value="MZK09700.1"/>
    <property type="molecule type" value="Genomic_DNA"/>
</dbReference>
<evidence type="ECO:0000313" key="2">
    <source>
        <dbReference type="EMBL" id="CUN72431.1"/>
    </source>
</evidence>
<evidence type="ECO:0000313" key="6">
    <source>
        <dbReference type="Proteomes" id="UP000449249"/>
    </source>
</evidence>
<reference evidence="3 6" key="2">
    <citation type="journal article" date="2019" name="Nat. Med.">
        <title>A library of human gut bacterial isolates paired with longitudinal multiomics data enables mechanistic microbiome research.</title>
        <authorList>
            <person name="Poyet M."/>
            <person name="Groussin M."/>
            <person name="Gibbons S.M."/>
            <person name="Avila-Pacheco J."/>
            <person name="Jiang X."/>
            <person name="Kearney S.M."/>
            <person name="Perrotta A.R."/>
            <person name="Berdy B."/>
            <person name="Zhao S."/>
            <person name="Lieberman T.D."/>
            <person name="Swanson P.K."/>
            <person name="Smith M."/>
            <person name="Roesemann S."/>
            <person name="Alexander J.E."/>
            <person name="Rich S.A."/>
            <person name="Livny J."/>
            <person name="Vlamakis H."/>
            <person name="Clish C."/>
            <person name="Bullock K."/>
            <person name="Deik A."/>
            <person name="Scott J."/>
            <person name="Pierce K.A."/>
            <person name="Xavier R.J."/>
            <person name="Alm E.J."/>
        </authorList>
    </citation>
    <scope>NUCLEOTIDE SEQUENCE [LARGE SCALE GENOMIC DNA]</scope>
    <source>
        <strain evidence="3 6">BIOML-A1</strain>
    </source>
</reference>
<accession>A0A173Z7Z2</accession>
<sequence>MTYTDQLALLDAIENFSVPIIPPTTHFWMIRTKKGYFYNEFLSKRFVALAWNNISQETDFSESNKDSLKDDILMTFKEIHRPSTVINKCHSFIYEIKTNDILVIPSAKSSYITFALAGEYYEDDSKTLELEQNVIYRIDNHDVDINDVSCPYKKRRHITLLRTVKNEELNYSLCRAISNYHGISNLDSYSKQILNALYNYYMFGNDMSFVLNVRKQTPIGPRSINNVLYGTTELLTSIASEECISTQVSLNSPGDIVFSLVNVKNLLVDNWQFIFAILVFLGGGSALSFKVPGAIDIVKSIFSAKDDYRIKHAEAEKAELEVLEKKADLLQKIKDSGINPESLKNPVDALLTGCTTLEVEPIILDDASAANVPLATEVQESPDIEDE</sequence>
<evidence type="ECO:0000313" key="3">
    <source>
        <dbReference type="EMBL" id="MZK09700.1"/>
    </source>
</evidence>
<dbReference type="Proteomes" id="UP000095380">
    <property type="component" value="Unassembled WGS sequence"/>
</dbReference>
<name>A0A173Z7Z2_9FIRM</name>
<gene>
    <name evidence="2" type="ORF">ERS852408_00810</name>
    <name evidence="1" type="ORF">ERS852573_02963</name>
    <name evidence="3" type="ORF">GT576_04975</name>
</gene>
<dbReference type="Proteomes" id="UP000095597">
    <property type="component" value="Unassembled WGS sequence"/>
</dbReference>
<evidence type="ECO:0000313" key="5">
    <source>
        <dbReference type="Proteomes" id="UP000095597"/>
    </source>
</evidence>
<evidence type="ECO:0000313" key="1">
    <source>
        <dbReference type="EMBL" id="CUN26136.1"/>
    </source>
</evidence>
<dbReference type="OrthoDB" id="2328079at2"/>
<dbReference type="Proteomes" id="UP000449249">
    <property type="component" value="Unassembled WGS sequence"/>
</dbReference>
<evidence type="ECO:0000313" key="4">
    <source>
        <dbReference type="Proteomes" id="UP000095380"/>
    </source>
</evidence>
<dbReference type="RefSeq" id="WP_055193986.1">
    <property type="nucleotide sequence ID" value="NZ_CYXO01000028.1"/>
</dbReference>
<proteinExistence type="predicted"/>
<protein>
    <submittedName>
        <fullName evidence="2">Uncharacterized protein</fullName>
    </submittedName>
</protein>
<reference evidence="4 5" key="1">
    <citation type="submission" date="2015-09" db="EMBL/GenBank/DDBJ databases">
        <authorList>
            <consortium name="Pathogen Informatics"/>
        </authorList>
    </citation>
    <scope>NUCLEOTIDE SEQUENCE [LARGE SCALE GENOMIC DNA]</scope>
    <source>
        <strain evidence="2 4">2789STDY5608851</strain>
        <strain evidence="1 5">2789STDY5834961</strain>
    </source>
</reference>
<dbReference type="AlphaFoldDB" id="A0A173Z7Z2"/>
<dbReference type="EMBL" id="CYXO01000028">
    <property type="protein sequence ID" value="CUN26136.1"/>
    <property type="molecule type" value="Genomic_DNA"/>
</dbReference>